<feature type="signal peptide" evidence="1">
    <location>
        <begin position="1"/>
        <end position="29"/>
    </location>
</feature>
<dbReference type="OrthoDB" id="2675985at2"/>
<proteinExistence type="predicted"/>
<name>A0A4R5KJ09_9BACL</name>
<sequence length="710" mass="78766">MKRNKSKLRISALLLIAILCFCTVVPAIAGVEAAPEGSEVMSSASLGTVNLSDSSYVELKDLNILPDNGGKNVAFTVSVHNNGSSDLMFSDYWLHVLTKSGNSITVSILPQDKDKNRIPPKAVQDIRFYATLNDKTDLSDLVVQFFKWDFSQPNYERILGSIAVPDGYSPVTPAGASRDVKMTETPVRTNIKHVYMNKNEKNYNVTVEYEMTNIGGRSVPVPVYQFSVRTPEGYMYPLEAKNLKDLTIDPQVQKEIELTGSIPVSVSSAGWQLVVMQNSADLKLNFAVAYYELPKVSSADGGDIGKSYTFANEAGVYTAQVTTINRLPWEDQDILTANVTLSNKGGESLPIPKLTGYYYLDDAVEIEAKLIQTDQLIGLAPGASANFQIVGKMPYTYHFSKVKLVLQEKESETKTNELLTFTNSAEMLNVPYNNIGETYTVEHVGRSSSYKVRGVRTYQGDTADTLMVMLEATNLEKRHTDITRLAANFKTPDGIVFPAAVSDIQNKVSPGGKALLFLTAALPKGVPTSGMHILVGEAVTDGKLTAHDAKPDGYINAAAYWLPRESFEVKDDLIDLDIAPYTVSINHIATAIILGELKLTFNYEIKKSLFMETNTEGRKLVIKFEDEKGNKTFTREFDFKDFEDKKPNDGTKDTKLRLGTTNNFEIKETDKDLIYKLETLKTYKMSIYDSFNGHEKLLGAKKIDWFSTTD</sequence>
<accession>A0A4R5KJ09</accession>
<dbReference type="EMBL" id="SMRT01000012">
    <property type="protein sequence ID" value="TDF94768.1"/>
    <property type="molecule type" value="Genomic_DNA"/>
</dbReference>
<reference evidence="2 3" key="1">
    <citation type="submission" date="2019-03" db="EMBL/GenBank/DDBJ databases">
        <title>This is whole genome sequence of Paenibacillus sp MS74 strain.</title>
        <authorList>
            <person name="Trinh H.N."/>
        </authorList>
    </citation>
    <scope>NUCLEOTIDE SEQUENCE [LARGE SCALE GENOMIC DNA]</scope>
    <source>
        <strain evidence="2 3">MS74</strain>
    </source>
</reference>
<evidence type="ECO:0000256" key="1">
    <source>
        <dbReference type="SAM" id="SignalP"/>
    </source>
</evidence>
<evidence type="ECO:0000313" key="3">
    <source>
        <dbReference type="Proteomes" id="UP000295636"/>
    </source>
</evidence>
<keyword evidence="3" id="KW-1185">Reference proteome</keyword>
<feature type="chain" id="PRO_5020651478" evidence="1">
    <location>
        <begin position="30"/>
        <end position="710"/>
    </location>
</feature>
<organism evidence="2 3">
    <name type="scientific">Paenibacillus piri</name>
    <dbReference type="NCBI Taxonomy" id="2547395"/>
    <lineage>
        <taxon>Bacteria</taxon>
        <taxon>Bacillati</taxon>
        <taxon>Bacillota</taxon>
        <taxon>Bacilli</taxon>
        <taxon>Bacillales</taxon>
        <taxon>Paenibacillaceae</taxon>
        <taxon>Paenibacillus</taxon>
    </lineage>
</organism>
<keyword evidence="1" id="KW-0732">Signal</keyword>
<dbReference type="RefSeq" id="WP_133232391.1">
    <property type="nucleotide sequence ID" value="NZ_SMRT01000012.1"/>
</dbReference>
<comment type="caution">
    <text evidence="2">The sequence shown here is derived from an EMBL/GenBank/DDBJ whole genome shotgun (WGS) entry which is preliminary data.</text>
</comment>
<gene>
    <name evidence="2" type="ORF">E1757_22700</name>
</gene>
<protein>
    <submittedName>
        <fullName evidence="2">Uncharacterized protein</fullName>
    </submittedName>
</protein>
<dbReference type="AlphaFoldDB" id="A0A4R5KJ09"/>
<evidence type="ECO:0000313" key="2">
    <source>
        <dbReference type="EMBL" id="TDF94768.1"/>
    </source>
</evidence>
<dbReference type="Proteomes" id="UP000295636">
    <property type="component" value="Unassembled WGS sequence"/>
</dbReference>